<dbReference type="WBParaSite" id="SSLN_0001838601-mRNA-1">
    <property type="protein sequence ID" value="SSLN_0001838601-mRNA-1"/>
    <property type="gene ID" value="SSLN_0001838601"/>
</dbReference>
<gene>
    <name evidence="3" type="ORF">SSLN_LOCUS17712</name>
</gene>
<organism evidence="5">
    <name type="scientific">Schistocephalus solidus</name>
    <name type="common">Tapeworm</name>
    <dbReference type="NCBI Taxonomy" id="70667"/>
    <lineage>
        <taxon>Eukaryota</taxon>
        <taxon>Metazoa</taxon>
        <taxon>Spiralia</taxon>
        <taxon>Lophotrochozoa</taxon>
        <taxon>Platyhelminthes</taxon>
        <taxon>Cestoda</taxon>
        <taxon>Eucestoda</taxon>
        <taxon>Diphyllobothriidea</taxon>
        <taxon>Diphyllobothriidae</taxon>
        <taxon>Schistocephalus</taxon>
    </lineage>
</organism>
<keyword evidence="1" id="KW-0472">Membrane</keyword>
<dbReference type="Proteomes" id="UP000275846">
    <property type="component" value="Unassembled WGS sequence"/>
</dbReference>
<evidence type="ECO:0000256" key="1">
    <source>
        <dbReference type="SAM" id="Phobius"/>
    </source>
</evidence>
<feature type="transmembrane region" description="Helical" evidence="1">
    <location>
        <begin position="180"/>
        <end position="201"/>
    </location>
</feature>
<sequence length="244" mass="27882">MLAWLLFFWASFFVVTKAQKHPEFPQWNAVHWVVQNVGDVITLPCFDQSFYPFNNLDSIVKVNWITPESSAYLHLSPGESKEGWTVNNKESYYALSINKKGMNVPEAVVGMYVCAALAKLPENDTLYAWYYLRWGLGLYANVPAMNPGGIERYTRTHKKMFMEKSTEKTHFLNFRYNGKFIIAGVALSVYVVLVIGFFLVCNFRYKGGPIENDESVDGEEGYEMDKYDADVKFSGTKDDASVVF</sequence>
<proteinExistence type="predicted"/>
<reference evidence="3 4" key="2">
    <citation type="submission" date="2018-11" db="EMBL/GenBank/DDBJ databases">
        <authorList>
            <consortium name="Pathogen Informatics"/>
        </authorList>
    </citation>
    <scope>NUCLEOTIDE SEQUENCE [LARGE SCALE GENOMIC DNA]</scope>
    <source>
        <strain evidence="3 4">NST_G2</strain>
    </source>
</reference>
<evidence type="ECO:0000313" key="4">
    <source>
        <dbReference type="Proteomes" id="UP000275846"/>
    </source>
</evidence>
<keyword evidence="1" id="KW-1133">Transmembrane helix</keyword>
<dbReference type="EMBL" id="UYSU01042976">
    <property type="protein sequence ID" value="VDM04098.1"/>
    <property type="molecule type" value="Genomic_DNA"/>
</dbReference>
<evidence type="ECO:0000256" key="2">
    <source>
        <dbReference type="SAM" id="SignalP"/>
    </source>
</evidence>
<accession>A0A183TML4</accession>
<feature type="chain" id="PRO_5043141593" evidence="2">
    <location>
        <begin position="19"/>
        <end position="244"/>
    </location>
</feature>
<protein>
    <submittedName>
        <fullName evidence="5">Ig-like domain-containing protein</fullName>
    </submittedName>
</protein>
<feature type="signal peptide" evidence="2">
    <location>
        <begin position="1"/>
        <end position="18"/>
    </location>
</feature>
<keyword evidence="4" id="KW-1185">Reference proteome</keyword>
<dbReference type="OrthoDB" id="6267450at2759"/>
<evidence type="ECO:0000313" key="3">
    <source>
        <dbReference type="EMBL" id="VDM04098.1"/>
    </source>
</evidence>
<dbReference type="AlphaFoldDB" id="A0A183TML4"/>
<keyword evidence="2" id="KW-0732">Signal</keyword>
<name>A0A183TML4_SCHSO</name>
<reference evidence="5" key="1">
    <citation type="submission" date="2016-06" db="UniProtKB">
        <authorList>
            <consortium name="WormBaseParasite"/>
        </authorList>
    </citation>
    <scope>IDENTIFICATION</scope>
</reference>
<evidence type="ECO:0000313" key="5">
    <source>
        <dbReference type="WBParaSite" id="SSLN_0001838601-mRNA-1"/>
    </source>
</evidence>
<keyword evidence="1" id="KW-0812">Transmembrane</keyword>